<organism evidence="1 2">
    <name type="scientific">Laribacter hongkongensis</name>
    <dbReference type="NCBI Taxonomy" id="168471"/>
    <lineage>
        <taxon>Bacteria</taxon>
        <taxon>Pseudomonadati</taxon>
        <taxon>Pseudomonadota</taxon>
        <taxon>Betaproteobacteria</taxon>
        <taxon>Neisseriales</taxon>
        <taxon>Aquaspirillaceae</taxon>
        <taxon>Laribacter</taxon>
    </lineage>
</organism>
<accession>A0A248LK64</accession>
<sequence>MLQPQFDNPVHDAQQVFRCLLAAMAEPLLPRALPVLPPEPPADLHPATAAALLTLLDGDVSLAADLVPATADWLRFHTGVRLTDRPEEADFVLVRRGCALPSLASLRQGEPAYPDRSATLLVEVAGFAARGPIEGSGPGLARPRRSSDCGLPREFWLARQQVEARFPLGVDLLLFSAGEVMALPRSTRLTEV</sequence>
<dbReference type="Gene3D" id="3.40.50.11310">
    <property type="entry name" value="Bacterial phosphonate metabolism protein PhnH"/>
    <property type="match status" value="1"/>
</dbReference>
<dbReference type="PIRSF" id="PIRSF020680">
    <property type="entry name" value="PhnH"/>
    <property type="match status" value="1"/>
</dbReference>
<evidence type="ECO:0000313" key="2">
    <source>
        <dbReference type="Proteomes" id="UP000197424"/>
    </source>
</evidence>
<evidence type="ECO:0000313" key="1">
    <source>
        <dbReference type="EMBL" id="ASJ24756.1"/>
    </source>
</evidence>
<dbReference type="RefSeq" id="WP_274519653.1">
    <property type="nucleotide sequence ID" value="NZ_CP022115.1"/>
</dbReference>
<name>A0A248LK64_9NEIS</name>
<dbReference type="GO" id="GO:0019634">
    <property type="term" value="P:organic phosphonate metabolic process"/>
    <property type="evidence" value="ECO:0007669"/>
    <property type="project" value="InterPro"/>
</dbReference>
<dbReference type="InterPro" id="IPR008772">
    <property type="entry name" value="Phosphonate_metab_PhnH"/>
</dbReference>
<reference evidence="2" key="1">
    <citation type="submission" date="2017-06" db="EMBL/GenBank/DDBJ databases">
        <title>Whole genome sequence of Laribacter hongkongensis LHGZ1.</title>
        <authorList>
            <person name="Chen D."/>
            <person name="Wu H."/>
            <person name="Chen J."/>
        </authorList>
    </citation>
    <scope>NUCLEOTIDE SEQUENCE [LARGE SCALE GENOMIC DNA]</scope>
    <source>
        <strain evidence="2">LHGZ1</strain>
    </source>
</reference>
<dbReference type="AlphaFoldDB" id="A0A248LK64"/>
<dbReference type="SUPFAM" id="SSF159709">
    <property type="entry name" value="PhnH-like"/>
    <property type="match status" value="1"/>
</dbReference>
<dbReference type="Pfam" id="PF05845">
    <property type="entry name" value="PhnH"/>
    <property type="match status" value="1"/>
</dbReference>
<gene>
    <name evidence="1" type="primary">phnH</name>
    <name evidence="1" type="ORF">LHGZ1_1925</name>
</gene>
<dbReference type="NCBIfam" id="TIGR03292">
    <property type="entry name" value="PhnH_redo"/>
    <property type="match status" value="1"/>
</dbReference>
<dbReference type="InterPro" id="IPR038058">
    <property type="entry name" value="PhnH-like_sp"/>
</dbReference>
<dbReference type="Proteomes" id="UP000197424">
    <property type="component" value="Chromosome"/>
</dbReference>
<dbReference type="EMBL" id="CP022115">
    <property type="protein sequence ID" value="ASJ24756.1"/>
    <property type="molecule type" value="Genomic_DNA"/>
</dbReference>
<proteinExistence type="predicted"/>
<protein>
    <submittedName>
        <fullName evidence="1">PhnH</fullName>
    </submittedName>
</protein>